<dbReference type="PANTHER" id="PTHR30332">
    <property type="entry name" value="PROBABLE GENERAL SECRETION PATHWAY PROTEIN D"/>
    <property type="match status" value="1"/>
</dbReference>
<proteinExistence type="inferred from homology"/>
<gene>
    <name evidence="5" type="ORF">DJ017_17230</name>
</gene>
<comment type="similarity">
    <text evidence="1">Belongs to the bacterial secretin family.</text>
</comment>
<evidence type="ECO:0000313" key="6">
    <source>
        <dbReference type="Proteomes" id="UP000249254"/>
    </source>
</evidence>
<protein>
    <submittedName>
        <fullName evidence="5">Uncharacterized protein</fullName>
    </submittedName>
</protein>
<evidence type="ECO:0000259" key="3">
    <source>
        <dbReference type="Pfam" id="PF00263"/>
    </source>
</evidence>
<dbReference type="PANTHER" id="PTHR30332:SF17">
    <property type="entry name" value="TYPE IV PILIATION SYSTEM PROTEIN DR_0774-RELATED"/>
    <property type="match status" value="1"/>
</dbReference>
<dbReference type="Proteomes" id="UP000249254">
    <property type="component" value="Unassembled WGS sequence"/>
</dbReference>
<dbReference type="InterPro" id="IPR032789">
    <property type="entry name" value="T2SS-T3SS_pil_N"/>
</dbReference>
<dbReference type="InterPro" id="IPR050810">
    <property type="entry name" value="Bact_Secretion_Sys_Channel"/>
</dbReference>
<feature type="domain" description="Pilus formation protein N-terminal" evidence="4">
    <location>
        <begin position="49"/>
        <end position="117"/>
    </location>
</feature>
<evidence type="ECO:0000259" key="4">
    <source>
        <dbReference type="Pfam" id="PF13629"/>
    </source>
</evidence>
<keyword evidence="6" id="KW-1185">Reference proteome</keyword>
<dbReference type="Pfam" id="PF13629">
    <property type="entry name" value="T2SS-T3SS_pil_N"/>
    <property type="match status" value="1"/>
</dbReference>
<dbReference type="InterPro" id="IPR001775">
    <property type="entry name" value="GspD/PilQ"/>
</dbReference>
<feature type="domain" description="Type II/III secretion system secretin-like" evidence="3">
    <location>
        <begin position="253"/>
        <end position="418"/>
    </location>
</feature>
<dbReference type="OrthoDB" id="9775455at2"/>
<sequence length="479" mass="50483">MAASMLSGLRMSSGLVVLGALIAATPPSGARAQTVDGSAVSAAQAPVSELIVPAGKSRVLQIPETYTDVMVADPKIADVLPLNAHSVYVVGKTAGSTALSLYGPGKRLISATNVVVSADVDGLKARLADLLPRERDISVRPANQSLVLSGVVSSPAALSQALALAETYAPTKVVNMLGVEGTQQVMLSVRFVEMQRSVAKNLRLNVNRSLSGGNPQVSVFTGDTLVRNGGALIDSFGSVSLLFNHNLEILLDALEDKGVVRTLAEPNLMAMSGDTANFLAGGEFPIPVAQNNAAGSTPTITIEFKQFGVGLAFTPTILRDGMINISVDPEVSSIDPTVSVDLGLIKVPGIKVRRAHTTVELREGESFTIAGLLKDDYRSEIRQYPFIGDVPVLGALFRSNGFTHDQTELVIVVTPHLVTARRAVAALPSDRFTPPSDLERFLFGWQEGVGRNLKPEDRALLSADPSKGGVDGPHGHVLY</sequence>
<evidence type="ECO:0000313" key="5">
    <source>
        <dbReference type="EMBL" id="RAK56130.1"/>
    </source>
</evidence>
<feature type="chain" id="PRO_5016257473" evidence="2">
    <location>
        <begin position="33"/>
        <end position="479"/>
    </location>
</feature>
<name>A0A328AML4_9CAUL</name>
<evidence type="ECO:0000256" key="2">
    <source>
        <dbReference type="SAM" id="SignalP"/>
    </source>
</evidence>
<dbReference type="EMBL" id="QFYQ01000001">
    <property type="protein sequence ID" value="RAK56130.1"/>
    <property type="molecule type" value="Genomic_DNA"/>
</dbReference>
<dbReference type="InterPro" id="IPR004846">
    <property type="entry name" value="T2SS/T3SS_dom"/>
</dbReference>
<dbReference type="GO" id="GO:0009306">
    <property type="term" value="P:protein secretion"/>
    <property type="evidence" value="ECO:0007669"/>
    <property type="project" value="InterPro"/>
</dbReference>
<dbReference type="Pfam" id="PF00263">
    <property type="entry name" value="Secretin"/>
    <property type="match status" value="1"/>
</dbReference>
<dbReference type="GO" id="GO:0015627">
    <property type="term" value="C:type II protein secretion system complex"/>
    <property type="evidence" value="ECO:0007669"/>
    <property type="project" value="TreeGrafter"/>
</dbReference>
<dbReference type="PRINTS" id="PR00811">
    <property type="entry name" value="BCTERIALGSPD"/>
</dbReference>
<accession>A0A328AML4</accession>
<feature type="signal peptide" evidence="2">
    <location>
        <begin position="1"/>
        <end position="32"/>
    </location>
</feature>
<reference evidence="6" key="1">
    <citation type="submission" date="2018-05" db="EMBL/GenBank/DDBJ databases">
        <authorList>
            <person name="Li X."/>
        </authorList>
    </citation>
    <scope>NUCLEOTIDE SEQUENCE [LARGE SCALE GENOMIC DNA]</scope>
    <source>
        <strain evidence="6">LX32</strain>
    </source>
</reference>
<evidence type="ECO:0000256" key="1">
    <source>
        <dbReference type="RuleBase" id="RU004003"/>
    </source>
</evidence>
<organism evidence="5 6">
    <name type="scientific">Phenylobacterium soli</name>
    <dbReference type="NCBI Taxonomy" id="2170551"/>
    <lineage>
        <taxon>Bacteria</taxon>
        <taxon>Pseudomonadati</taxon>
        <taxon>Pseudomonadota</taxon>
        <taxon>Alphaproteobacteria</taxon>
        <taxon>Caulobacterales</taxon>
        <taxon>Caulobacteraceae</taxon>
        <taxon>Phenylobacterium</taxon>
    </lineage>
</organism>
<keyword evidence="2" id="KW-0732">Signal</keyword>
<dbReference type="AlphaFoldDB" id="A0A328AML4"/>
<comment type="caution">
    <text evidence="5">The sequence shown here is derived from an EMBL/GenBank/DDBJ whole genome shotgun (WGS) entry which is preliminary data.</text>
</comment>